<evidence type="ECO:0000256" key="5">
    <source>
        <dbReference type="ARBA" id="ARBA00022525"/>
    </source>
</evidence>
<evidence type="ECO:0000256" key="4">
    <source>
        <dbReference type="ARBA" id="ARBA00012925"/>
    </source>
</evidence>
<dbReference type="InterPro" id="IPR023561">
    <property type="entry name" value="Carbonic_anhydrase_a-class"/>
</dbReference>
<keyword evidence="7" id="KW-0479">Metal-binding</keyword>
<evidence type="ECO:0000256" key="3">
    <source>
        <dbReference type="ARBA" id="ARBA00010718"/>
    </source>
</evidence>
<evidence type="ECO:0000256" key="8">
    <source>
        <dbReference type="ARBA" id="ARBA00022737"/>
    </source>
</evidence>
<dbReference type="InterPro" id="IPR036398">
    <property type="entry name" value="CA_dom_sf"/>
</dbReference>
<dbReference type="PROSITE" id="PS51144">
    <property type="entry name" value="ALPHA_CA_2"/>
    <property type="match status" value="1"/>
</dbReference>
<evidence type="ECO:0000256" key="11">
    <source>
        <dbReference type="ARBA" id="ARBA00023157"/>
    </source>
</evidence>
<evidence type="ECO:0000256" key="12">
    <source>
        <dbReference type="ARBA" id="ARBA00023239"/>
    </source>
</evidence>
<evidence type="ECO:0000259" key="14">
    <source>
        <dbReference type="PROSITE" id="PS51144"/>
    </source>
</evidence>
<dbReference type="Pfam" id="PF00194">
    <property type="entry name" value="Carb_anhydrase"/>
    <property type="match status" value="2"/>
</dbReference>
<dbReference type="EC" id="4.2.1.1" evidence="4"/>
<evidence type="ECO:0000256" key="1">
    <source>
        <dbReference type="ARBA" id="ARBA00001947"/>
    </source>
</evidence>
<accession>A0ABY7EPW7</accession>
<dbReference type="EMBL" id="CP111019">
    <property type="protein sequence ID" value="WAR12037.1"/>
    <property type="molecule type" value="Genomic_DNA"/>
</dbReference>
<keyword evidence="5" id="KW-0964">Secreted</keyword>
<keyword evidence="11" id="KW-1015">Disulfide bond</keyword>
<dbReference type="Proteomes" id="UP001164746">
    <property type="component" value="Chromosome 8"/>
</dbReference>
<keyword evidence="6" id="KW-0272">Extracellular matrix</keyword>
<evidence type="ECO:0000256" key="13">
    <source>
        <dbReference type="ARBA" id="ARBA00048348"/>
    </source>
</evidence>
<protein>
    <recommendedName>
        <fullName evidence="4">carbonic anhydrase</fullName>
        <ecNumber evidence="4">4.2.1.1</ecNumber>
    </recommendedName>
</protein>
<keyword evidence="12" id="KW-0456">Lyase</keyword>
<evidence type="ECO:0000256" key="7">
    <source>
        <dbReference type="ARBA" id="ARBA00022723"/>
    </source>
</evidence>
<feature type="domain" description="Alpha-carbonic anhydrase" evidence="14">
    <location>
        <begin position="1"/>
        <end position="188"/>
    </location>
</feature>
<keyword evidence="8" id="KW-0677">Repeat</keyword>
<dbReference type="InterPro" id="IPR001148">
    <property type="entry name" value="CA_dom"/>
</dbReference>
<evidence type="ECO:0000313" key="16">
    <source>
        <dbReference type="Proteomes" id="UP001164746"/>
    </source>
</evidence>
<gene>
    <name evidence="15" type="ORF">MAR_026217</name>
</gene>
<evidence type="ECO:0000313" key="15">
    <source>
        <dbReference type="EMBL" id="WAR12037.1"/>
    </source>
</evidence>
<dbReference type="CDD" id="cd00326">
    <property type="entry name" value="alpha_CA"/>
    <property type="match status" value="1"/>
</dbReference>
<dbReference type="PANTHER" id="PTHR18952">
    <property type="entry name" value="CARBONIC ANHYDRASE"/>
    <property type="match status" value="1"/>
</dbReference>
<comment type="cofactor">
    <cofactor evidence="1">
        <name>Zn(2+)</name>
        <dbReference type="ChEBI" id="CHEBI:29105"/>
    </cofactor>
</comment>
<keyword evidence="16" id="KW-1185">Reference proteome</keyword>
<evidence type="ECO:0000256" key="6">
    <source>
        <dbReference type="ARBA" id="ARBA00022530"/>
    </source>
</evidence>
<keyword evidence="9" id="KW-0862">Zinc</keyword>
<reference evidence="15" key="1">
    <citation type="submission" date="2022-11" db="EMBL/GenBank/DDBJ databases">
        <title>Centuries of genome instability and evolution in soft-shell clam transmissible cancer (bioRxiv).</title>
        <authorList>
            <person name="Hart S.F.M."/>
            <person name="Yonemitsu M.A."/>
            <person name="Giersch R.M."/>
            <person name="Beal B.F."/>
            <person name="Arriagada G."/>
            <person name="Davis B.W."/>
            <person name="Ostrander E.A."/>
            <person name="Goff S.P."/>
            <person name="Metzger M.J."/>
        </authorList>
    </citation>
    <scope>NUCLEOTIDE SEQUENCE</scope>
    <source>
        <strain evidence="15">MELC-2E11</strain>
        <tissue evidence="15">Siphon/mantle</tissue>
    </source>
</reference>
<name>A0ABY7EPW7_MYAAR</name>
<sequence length="188" mass="20907">MNCSPHTWATKFPDAAGHAQSPVNICCNDVIYDSALNMTSLKTTYDVEDSFEVVNTGESFKVNIKKNSELTGGPLKDTYRLEQFHLHWGSNDDHGSEHTIDGQTYAAESGAEHPGFKNLVDTMRNVKSRGQTCTVLKTFNPASLLPGNINSYWTYHGSLTTPPCYESVQWIVLRQPTQYSPKQLQSGC</sequence>
<comment type="similarity">
    <text evidence="3">Belongs to the alpha-carbonic anhydrase family.</text>
</comment>
<comment type="catalytic activity">
    <reaction evidence="13">
        <text>hydrogencarbonate + H(+) = CO2 + H2O</text>
        <dbReference type="Rhea" id="RHEA:10748"/>
        <dbReference type="ChEBI" id="CHEBI:15377"/>
        <dbReference type="ChEBI" id="CHEBI:15378"/>
        <dbReference type="ChEBI" id="CHEBI:16526"/>
        <dbReference type="ChEBI" id="CHEBI:17544"/>
        <dbReference type="EC" id="4.2.1.1"/>
    </reaction>
</comment>
<keyword evidence="10" id="KW-0106">Calcium</keyword>
<dbReference type="Gene3D" id="3.10.200.10">
    <property type="entry name" value="Alpha carbonic anhydrase"/>
    <property type="match status" value="2"/>
</dbReference>
<evidence type="ECO:0000256" key="9">
    <source>
        <dbReference type="ARBA" id="ARBA00022833"/>
    </source>
</evidence>
<evidence type="ECO:0000256" key="10">
    <source>
        <dbReference type="ARBA" id="ARBA00022837"/>
    </source>
</evidence>
<comment type="subcellular location">
    <subcellularLocation>
        <location evidence="2">Secreted</location>
        <location evidence="2">Extracellular space</location>
        <location evidence="2">Extracellular matrix</location>
    </subcellularLocation>
</comment>
<dbReference type="SUPFAM" id="SSF51069">
    <property type="entry name" value="Carbonic anhydrase"/>
    <property type="match status" value="1"/>
</dbReference>
<proteinExistence type="inferred from homology"/>
<dbReference type="PANTHER" id="PTHR18952:SF141">
    <property type="entry name" value="CARBONIC ANHYDRASE"/>
    <property type="match status" value="1"/>
</dbReference>
<evidence type="ECO:0000256" key="2">
    <source>
        <dbReference type="ARBA" id="ARBA00004498"/>
    </source>
</evidence>
<dbReference type="SMART" id="SM01057">
    <property type="entry name" value="Carb_anhydrase"/>
    <property type="match status" value="1"/>
</dbReference>
<organism evidence="15 16">
    <name type="scientific">Mya arenaria</name>
    <name type="common">Soft-shell clam</name>
    <dbReference type="NCBI Taxonomy" id="6604"/>
    <lineage>
        <taxon>Eukaryota</taxon>
        <taxon>Metazoa</taxon>
        <taxon>Spiralia</taxon>
        <taxon>Lophotrochozoa</taxon>
        <taxon>Mollusca</taxon>
        <taxon>Bivalvia</taxon>
        <taxon>Autobranchia</taxon>
        <taxon>Heteroconchia</taxon>
        <taxon>Euheterodonta</taxon>
        <taxon>Imparidentia</taxon>
        <taxon>Neoheterodontei</taxon>
        <taxon>Myida</taxon>
        <taxon>Myoidea</taxon>
        <taxon>Myidae</taxon>
        <taxon>Mya</taxon>
    </lineage>
</organism>